<dbReference type="InterPro" id="IPR036420">
    <property type="entry name" value="BRCT_dom_sf"/>
</dbReference>
<dbReference type="GO" id="GO:0000278">
    <property type="term" value="P:mitotic cell cycle"/>
    <property type="evidence" value="ECO:0007669"/>
    <property type="project" value="TreeGrafter"/>
</dbReference>
<dbReference type="Gene3D" id="3.40.50.10190">
    <property type="entry name" value="BRCT domain"/>
    <property type="match status" value="1"/>
</dbReference>
<dbReference type="PANTHER" id="PTHR14625">
    <property type="entry name" value="MICROCEPHALIN"/>
    <property type="match status" value="1"/>
</dbReference>
<dbReference type="PROSITE" id="PS50172">
    <property type="entry name" value="BRCT"/>
    <property type="match status" value="1"/>
</dbReference>
<feature type="compositionally biased region" description="Basic and acidic residues" evidence="1">
    <location>
        <begin position="155"/>
        <end position="167"/>
    </location>
</feature>
<accession>A0A6A6TER7</accession>
<evidence type="ECO:0000259" key="2">
    <source>
        <dbReference type="PROSITE" id="PS50172"/>
    </source>
</evidence>
<evidence type="ECO:0000256" key="1">
    <source>
        <dbReference type="SAM" id="MobiDB-lite"/>
    </source>
</evidence>
<feature type="region of interest" description="Disordered" evidence="1">
    <location>
        <begin position="136"/>
        <end position="167"/>
    </location>
</feature>
<dbReference type="PANTHER" id="PTHR14625:SF3">
    <property type="entry name" value="MICROCEPHALIN"/>
    <property type="match status" value="1"/>
</dbReference>
<feature type="compositionally biased region" description="Low complexity" evidence="1">
    <location>
        <begin position="136"/>
        <end position="153"/>
    </location>
</feature>
<dbReference type="InterPro" id="IPR001357">
    <property type="entry name" value="BRCT_dom"/>
</dbReference>
<dbReference type="OrthoDB" id="2384350at2759"/>
<protein>
    <recommendedName>
        <fullName evidence="2">BRCT domain-containing protein</fullName>
    </recommendedName>
</protein>
<feature type="compositionally biased region" description="Low complexity" evidence="1">
    <location>
        <begin position="28"/>
        <end position="46"/>
    </location>
</feature>
<dbReference type="Proteomes" id="UP000799324">
    <property type="component" value="Unassembled WGS sequence"/>
</dbReference>
<feature type="domain" description="BRCT" evidence="2">
    <location>
        <begin position="185"/>
        <end position="282"/>
    </location>
</feature>
<dbReference type="InterPro" id="IPR022047">
    <property type="entry name" value="Microcephalin-like"/>
</dbReference>
<evidence type="ECO:0000313" key="3">
    <source>
        <dbReference type="EMBL" id="KAF2658479.1"/>
    </source>
</evidence>
<reference evidence="3" key="1">
    <citation type="journal article" date="2020" name="Stud. Mycol.">
        <title>101 Dothideomycetes genomes: a test case for predicting lifestyles and emergence of pathogens.</title>
        <authorList>
            <person name="Haridas S."/>
            <person name="Albert R."/>
            <person name="Binder M."/>
            <person name="Bloem J."/>
            <person name="Labutti K."/>
            <person name="Salamov A."/>
            <person name="Andreopoulos B."/>
            <person name="Baker S."/>
            <person name="Barry K."/>
            <person name="Bills G."/>
            <person name="Bluhm B."/>
            <person name="Cannon C."/>
            <person name="Castanera R."/>
            <person name="Culley D."/>
            <person name="Daum C."/>
            <person name="Ezra D."/>
            <person name="Gonzalez J."/>
            <person name="Henrissat B."/>
            <person name="Kuo A."/>
            <person name="Liang C."/>
            <person name="Lipzen A."/>
            <person name="Lutzoni F."/>
            <person name="Magnuson J."/>
            <person name="Mondo S."/>
            <person name="Nolan M."/>
            <person name="Ohm R."/>
            <person name="Pangilinan J."/>
            <person name="Park H.-J."/>
            <person name="Ramirez L."/>
            <person name="Alfaro M."/>
            <person name="Sun H."/>
            <person name="Tritt A."/>
            <person name="Yoshinaga Y."/>
            <person name="Zwiers L.-H."/>
            <person name="Turgeon B."/>
            <person name="Goodwin S."/>
            <person name="Spatafora J."/>
            <person name="Crous P."/>
            <person name="Grigoriev I."/>
        </authorList>
    </citation>
    <scope>NUCLEOTIDE SEQUENCE</scope>
    <source>
        <strain evidence="3">CBS 122681</strain>
    </source>
</reference>
<dbReference type="EMBL" id="MU004314">
    <property type="protein sequence ID" value="KAF2658479.1"/>
    <property type="molecule type" value="Genomic_DNA"/>
</dbReference>
<dbReference type="AlphaFoldDB" id="A0A6A6TER7"/>
<organism evidence="3 4">
    <name type="scientific">Lophiostoma macrostomum CBS 122681</name>
    <dbReference type="NCBI Taxonomy" id="1314788"/>
    <lineage>
        <taxon>Eukaryota</taxon>
        <taxon>Fungi</taxon>
        <taxon>Dikarya</taxon>
        <taxon>Ascomycota</taxon>
        <taxon>Pezizomycotina</taxon>
        <taxon>Dothideomycetes</taxon>
        <taxon>Pleosporomycetidae</taxon>
        <taxon>Pleosporales</taxon>
        <taxon>Lophiostomataceae</taxon>
        <taxon>Lophiostoma</taxon>
    </lineage>
</organism>
<feature type="region of interest" description="Disordered" evidence="1">
    <location>
        <begin position="1"/>
        <end position="100"/>
    </location>
</feature>
<dbReference type="CDD" id="cd17716">
    <property type="entry name" value="BRCT_microcephalin_rpt1"/>
    <property type="match status" value="1"/>
</dbReference>
<keyword evidence="4" id="KW-1185">Reference proteome</keyword>
<sequence>MVATRSSTRKAAEPPKPLAAPPKRAPKKAAAPAPAKRTTRATAQKTEPVSPLKKPAKKPKAGNAAAKRAPRKKAAAEKVASPAQENPFADFPHYPSTPAHIQVPEPVQEVQEASPVVATQPEVAMPVFAVPELAPAQQASSSMSSTSPLKSAMRSPEKRDATGEKKAVAWTPRASSIIFDDSLLVKDGPLTGCVVYVDVHDRDGVNKNHLFESLVEELGGEVMRSWLSNSTTNITHVIFMGGSLATLQKVAATNGTVKCVQLGWAMESEKRKKRMPENEYRVDVAAAMAKFPAVTTNTPSPKKISKIAYTPARTPGQVFAKNPTPPVQQDNDPSFQFSREFLLNYVPPSIVPSTPGSSIFNKTLSYFDLDEEKENSAPSPIANPVQQTCPPKPQTHLPWLKQTPVRPINFAPMTAVRRGPAPGAFDVMRPYTAQKRKREFGGITMATPKKLRLT</sequence>
<name>A0A6A6TER7_9PLEO</name>
<dbReference type="SUPFAM" id="SSF52113">
    <property type="entry name" value="BRCT domain"/>
    <property type="match status" value="1"/>
</dbReference>
<evidence type="ECO:0000313" key="4">
    <source>
        <dbReference type="Proteomes" id="UP000799324"/>
    </source>
</evidence>
<gene>
    <name evidence="3" type="ORF">K491DRAFT_713430</name>
</gene>
<proteinExistence type="predicted"/>